<comment type="caution">
    <text evidence="2">The sequence shown here is derived from an EMBL/GenBank/DDBJ whole genome shotgun (WGS) entry which is preliminary data.</text>
</comment>
<feature type="compositionally biased region" description="Low complexity" evidence="1">
    <location>
        <begin position="52"/>
        <end position="72"/>
    </location>
</feature>
<feature type="region of interest" description="Disordered" evidence="1">
    <location>
        <begin position="1"/>
        <end position="134"/>
    </location>
</feature>
<organism evidence="2 3">
    <name type="scientific">Nephila pilipes</name>
    <name type="common">Giant wood spider</name>
    <name type="synonym">Nephila maculata</name>
    <dbReference type="NCBI Taxonomy" id="299642"/>
    <lineage>
        <taxon>Eukaryota</taxon>
        <taxon>Metazoa</taxon>
        <taxon>Ecdysozoa</taxon>
        <taxon>Arthropoda</taxon>
        <taxon>Chelicerata</taxon>
        <taxon>Arachnida</taxon>
        <taxon>Araneae</taxon>
        <taxon>Araneomorphae</taxon>
        <taxon>Entelegynae</taxon>
        <taxon>Araneoidea</taxon>
        <taxon>Nephilidae</taxon>
        <taxon>Nephila</taxon>
    </lineage>
</organism>
<protein>
    <submittedName>
        <fullName evidence="2">T-cell leukemia homeobox protein 3</fullName>
    </submittedName>
</protein>
<feature type="compositionally biased region" description="Basic and acidic residues" evidence="1">
    <location>
        <begin position="1"/>
        <end position="11"/>
    </location>
</feature>
<proteinExistence type="predicted"/>
<dbReference type="Proteomes" id="UP000887013">
    <property type="component" value="Unassembled WGS sequence"/>
</dbReference>
<keyword evidence="2" id="KW-0238">DNA-binding</keyword>
<dbReference type="GO" id="GO:0003677">
    <property type="term" value="F:DNA binding"/>
    <property type="evidence" value="ECO:0007669"/>
    <property type="project" value="UniProtKB-KW"/>
</dbReference>
<dbReference type="OrthoDB" id="6159439at2759"/>
<dbReference type="EMBL" id="BMAW01090788">
    <property type="protein sequence ID" value="GFS46509.1"/>
    <property type="molecule type" value="Genomic_DNA"/>
</dbReference>
<accession>A0A8X6J8M4</accession>
<evidence type="ECO:0000256" key="1">
    <source>
        <dbReference type="SAM" id="MobiDB-lite"/>
    </source>
</evidence>
<gene>
    <name evidence="2" type="primary">TLX3</name>
    <name evidence="2" type="ORF">NPIL_558941</name>
</gene>
<evidence type="ECO:0000313" key="2">
    <source>
        <dbReference type="EMBL" id="GFS46509.1"/>
    </source>
</evidence>
<reference evidence="2" key="1">
    <citation type="submission" date="2020-08" db="EMBL/GenBank/DDBJ databases">
        <title>Multicomponent nature underlies the extraordinary mechanical properties of spider dragline silk.</title>
        <authorList>
            <person name="Kono N."/>
            <person name="Nakamura H."/>
            <person name="Mori M."/>
            <person name="Yoshida Y."/>
            <person name="Ohtoshi R."/>
            <person name="Malay A.D."/>
            <person name="Moran D.A.P."/>
            <person name="Tomita M."/>
            <person name="Numata K."/>
            <person name="Arakawa K."/>
        </authorList>
    </citation>
    <scope>NUCLEOTIDE SEQUENCE</scope>
</reference>
<sequence>MLCDRTSRFTDGRSPPVASNAIDVSSPTTRLGGVVERDFMDTVPISTSTGHSASPPTSENHSSSSPVLHTSSNKPKLSFSISRLLGDDSKADNDNNNNHRKEDSRSSTDNNSGHGGDSSSARTTPASSTAASPMMGMSSSGCCAGFPTQSYFSTADLKVSSVPVMSPHYDPLQSGANGTVIRVPAHRPGPLSYPTTVSFPWVGSQAMVKDRLPGQFLFICFYKKIS</sequence>
<evidence type="ECO:0000313" key="3">
    <source>
        <dbReference type="Proteomes" id="UP000887013"/>
    </source>
</evidence>
<feature type="compositionally biased region" description="Basic and acidic residues" evidence="1">
    <location>
        <begin position="85"/>
        <end position="106"/>
    </location>
</feature>
<keyword evidence="3" id="KW-1185">Reference proteome</keyword>
<name>A0A8X6J8M4_NEPPI</name>
<keyword evidence="2" id="KW-0371">Homeobox</keyword>
<dbReference type="AlphaFoldDB" id="A0A8X6J8M4"/>
<feature type="compositionally biased region" description="Low complexity" evidence="1">
    <location>
        <begin position="107"/>
        <end position="134"/>
    </location>
</feature>